<dbReference type="InterPro" id="IPR006143">
    <property type="entry name" value="RND_pump_MFP"/>
</dbReference>
<dbReference type="RefSeq" id="WP_011793161.1">
    <property type="nucleotide sequence ID" value="NC_008751.1"/>
</dbReference>
<sequence length="383" mass="40230" precursor="true">MRLMRLLPLLGLLALAACGDEQGVREASRPVGVEVAAPLEGVTGRRYTATLEPREQVSVAFRVGGYVEDILTVSAGAEAKGNNARRVDAERGDRVRKGQVLARLRTTDYQGRVAAARGAVDEAVAARRQSALDLERLGTLLRDKAVAQADYDRAREKADATVAREEAARGRLAEALDQLRDTALICPLDGVLTKRSVERGTLATPGMVAYVVADMTRMKAMFGVPDTLVDAVRPGAHLDVLVPSVGVAQQGRVTAVSPAADKRSRIFDVEVTLDNAGGLLREGMSATVELGGGSAGPAPAVPLAAVVRPAGRAEGYAVFVVEDVDGGTVAHEREVVLGTVEGSRVELTQGVRPGERVVVLGATLLHDGEHVRVLPGGAEVAPR</sequence>
<feature type="domain" description="CusB-like beta-barrel" evidence="3">
    <location>
        <begin position="224"/>
        <end position="292"/>
    </location>
</feature>
<evidence type="ECO:0000259" key="3">
    <source>
        <dbReference type="Pfam" id="PF25954"/>
    </source>
</evidence>
<dbReference type="Gene3D" id="2.40.30.170">
    <property type="match status" value="1"/>
</dbReference>
<evidence type="ECO:0000313" key="5">
    <source>
        <dbReference type="Proteomes" id="UP000009173"/>
    </source>
</evidence>
<dbReference type="EMBL" id="CP000527">
    <property type="protein sequence ID" value="ABM29914.1"/>
    <property type="molecule type" value="Genomic_DNA"/>
</dbReference>
<dbReference type="PROSITE" id="PS51257">
    <property type="entry name" value="PROKAR_LIPOPROTEIN"/>
    <property type="match status" value="1"/>
</dbReference>
<dbReference type="Proteomes" id="UP000009173">
    <property type="component" value="Chromosome"/>
</dbReference>
<dbReference type="PANTHER" id="PTHR30469:SF20">
    <property type="entry name" value="EFFLUX RND TRANSPORTER PERIPLASMIC ADAPTOR SUBUNIT"/>
    <property type="match status" value="1"/>
</dbReference>
<name>A0A0H3ABW7_NITV4</name>
<accession>A0A0H3ABW7</accession>
<dbReference type="KEGG" id="dvl:Dvul_2903"/>
<dbReference type="PANTHER" id="PTHR30469">
    <property type="entry name" value="MULTIDRUG RESISTANCE PROTEIN MDTA"/>
    <property type="match status" value="1"/>
</dbReference>
<dbReference type="SUPFAM" id="SSF111369">
    <property type="entry name" value="HlyD-like secretion proteins"/>
    <property type="match status" value="1"/>
</dbReference>
<dbReference type="InterPro" id="IPR058792">
    <property type="entry name" value="Beta-barrel_RND_2"/>
</dbReference>
<organism evidence="4 5">
    <name type="scientific">Nitratidesulfovibrio vulgaris (strain DP4)</name>
    <name type="common">Desulfovibrio vulgaris</name>
    <dbReference type="NCBI Taxonomy" id="391774"/>
    <lineage>
        <taxon>Bacteria</taxon>
        <taxon>Pseudomonadati</taxon>
        <taxon>Thermodesulfobacteriota</taxon>
        <taxon>Desulfovibrionia</taxon>
        <taxon>Desulfovibrionales</taxon>
        <taxon>Desulfovibrionaceae</taxon>
        <taxon>Nitratidesulfovibrio</taxon>
    </lineage>
</organism>
<evidence type="ECO:0000256" key="2">
    <source>
        <dbReference type="SAM" id="SignalP"/>
    </source>
</evidence>
<dbReference type="GO" id="GO:0015562">
    <property type="term" value="F:efflux transmembrane transporter activity"/>
    <property type="evidence" value="ECO:0007669"/>
    <property type="project" value="TreeGrafter"/>
</dbReference>
<feature type="signal peptide" evidence="2">
    <location>
        <begin position="1"/>
        <end position="19"/>
    </location>
</feature>
<keyword evidence="2" id="KW-0732">Signal</keyword>
<dbReference type="GO" id="GO:1990281">
    <property type="term" value="C:efflux pump complex"/>
    <property type="evidence" value="ECO:0007669"/>
    <property type="project" value="TreeGrafter"/>
</dbReference>
<evidence type="ECO:0000313" key="4">
    <source>
        <dbReference type="EMBL" id="ABM29914.1"/>
    </source>
</evidence>
<proteinExistence type="inferred from homology"/>
<dbReference type="Pfam" id="PF25954">
    <property type="entry name" value="Beta-barrel_RND_2"/>
    <property type="match status" value="1"/>
</dbReference>
<feature type="chain" id="PRO_5002604574" evidence="2">
    <location>
        <begin position="20"/>
        <end position="383"/>
    </location>
</feature>
<dbReference type="HOGENOM" id="CLU_018816_1_2_7"/>
<protein>
    <submittedName>
        <fullName evidence="4">Efflux transporter, RND family, MFP subunit</fullName>
    </submittedName>
</protein>
<dbReference type="AlphaFoldDB" id="A0A0H3ABW7"/>
<dbReference type="Gene3D" id="2.40.420.20">
    <property type="match status" value="1"/>
</dbReference>
<evidence type="ECO:0000256" key="1">
    <source>
        <dbReference type="ARBA" id="ARBA00009477"/>
    </source>
</evidence>
<comment type="similarity">
    <text evidence="1">Belongs to the membrane fusion protein (MFP) (TC 8.A.1) family.</text>
</comment>
<dbReference type="NCBIfam" id="TIGR01730">
    <property type="entry name" value="RND_mfp"/>
    <property type="match status" value="1"/>
</dbReference>
<reference evidence="5" key="1">
    <citation type="journal article" date="2009" name="Environ. Microbiol.">
        <title>Contribution of mobile genetic elements to Desulfovibrio vulgaris genome plasticity.</title>
        <authorList>
            <person name="Walker C.B."/>
            <person name="Stolyar S."/>
            <person name="Chivian D."/>
            <person name="Pinel N."/>
            <person name="Gabster J.A."/>
            <person name="Dehal P.S."/>
            <person name="He Z."/>
            <person name="Yang Z.K."/>
            <person name="Yen H.C."/>
            <person name="Zhou J."/>
            <person name="Wall J.D."/>
            <person name="Hazen T.C."/>
            <person name="Arkin A.P."/>
            <person name="Stahl D.A."/>
        </authorList>
    </citation>
    <scope>NUCLEOTIDE SEQUENCE [LARGE SCALE GENOMIC DNA]</scope>
    <source>
        <strain evidence="5">DP4</strain>
    </source>
</reference>
<dbReference type="Gene3D" id="1.10.287.470">
    <property type="entry name" value="Helix hairpin bin"/>
    <property type="match status" value="1"/>
</dbReference>
<dbReference type="Gene3D" id="2.40.50.100">
    <property type="match status" value="1"/>
</dbReference>
<gene>
    <name evidence="4" type="ordered locus">Dvul_2903</name>
</gene>